<keyword evidence="3" id="KW-1185">Reference proteome</keyword>
<evidence type="ECO:0000259" key="1">
    <source>
        <dbReference type="Pfam" id="PF00561"/>
    </source>
</evidence>
<dbReference type="PANTHER" id="PTHR43433">
    <property type="entry name" value="HYDROLASE, ALPHA/BETA FOLD FAMILY PROTEIN"/>
    <property type="match status" value="1"/>
</dbReference>
<dbReference type="OrthoDB" id="19657at2759"/>
<dbReference type="SUPFAM" id="SSF53474">
    <property type="entry name" value="alpha/beta-Hydrolases"/>
    <property type="match status" value="1"/>
</dbReference>
<feature type="domain" description="AB hydrolase-1" evidence="1">
    <location>
        <begin position="63"/>
        <end position="277"/>
    </location>
</feature>
<accession>A0A9P4IKE6</accession>
<name>A0A9P4IKE6_9PEZI</name>
<gene>
    <name evidence="2" type="ORF">NA57DRAFT_64341</name>
</gene>
<dbReference type="InterPro" id="IPR000073">
    <property type="entry name" value="AB_hydrolase_1"/>
</dbReference>
<dbReference type="Proteomes" id="UP000799772">
    <property type="component" value="Unassembled WGS sequence"/>
</dbReference>
<reference evidence="2" key="1">
    <citation type="journal article" date="2020" name="Stud. Mycol.">
        <title>101 Dothideomycetes genomes: a test case for predicting lifestyles and emergence of pathogens.</title>
        <authorList>
            <person name="Haridas S."/>
            <person name="Albert R."/>
            <person name="Binder M."/>
            <person name="Bloem J."/>
            <person name="Labutti K."/>
            <person name="Salamov A."/>
            <person name="Andreopoulos B."/>
            <person name="Baker S."/>
            <person name="Barry K."/>
            <person name="Bills G."/>
            <person name="Bluhm B."/>
            <person name="Cannon C."/>
            <person name="Castanera R."/>
            <person name="Culley D."/>
            <person name="Daum C."/>
            <person name="Ezra D."/>
            <person name="Gonzalez J."/>
            <person name="Henrissat B."/>
            <person name="Kuo A."/>
            <person name="Liang C."/>
            <person name="Lipzen A."/>
            <person name="Lutzoni F."/>
            <person name="Magnuson J."/>
            <person name="Mondo S."/>
            <person name="Nolan M."/>
            <person name="Ohm R."/>
            <person name="Pangilinan J."/>
            <person name="Park H.-J."/>
            <person name="Ramirez L."/>
            <person name="Alfaro M."/>
            <person name="Sun H."/>
            <person name="Tritt A."/>
            <person name="Yoshinaga Y."/>
            <person name="Zwiers L.-H."/>
            <person name="Turgeon B."/>
            <person name="Goodwin S."/>
            <person name="Spatafora J."/>
            <person name="Crous P."/>
            <person name="Grigoriev I."/>
        </authorList>
    </citation>
    <scope>NUCLEOTIDE SEQUENCE</scope>
    <source>
        <strain evidence="2">CBS 133067</strain>
    </source>
</reference>
<dbReference type="InterPro" id="IPR050471">
    <property type="entry name" value="AB_hydrolase"/>
</dbReference>
<comment type="caution">
    <text evidence="2">The sequence shown here is derived from an EMBL/GenBank/DDBJ whole genome shotgun (WGS) entry which is preliminary data.</text>
</comment>
<evidence type="ECO:0000313" key="3">
    <source>
        <dbReference type="Proteomes" id="UP000799772"/>
    </source>
</evidence>
<dbReference type="PANTHER" id="PTHR43433:SF5">
    <property type="entry name" value="AB HYDROLASE-1 DOMAIN-CONTAINING PROTEIN"/>
    <property type="match status" value="1"/>
</dbReference>
<dbReference type="InterPro" id="IPR029058">
    <property type="entry name" value="AB_hydrolase_fold"/>
</dbReference>
<proteinExistence type="predicted"/>
<organism evidence="2 3">
    <name type="scientific">Rhizodiscina lignyota</name>
    <dbReference type="NCBI Taxonomy" id="1504668"/>
    <lineage>
        <taxon>Eukaryota</taxon>
        <taxon>Fungi</taxon>
        <taxon>Dikarya</taxon>
        <taxon>Ascomycota</taxon>
        <taxon>Pezizomycotina</taxon>
        <taxon>Dothideomycetes</taxon>
        <taxon>Pleosporomycetidae</taxon>
        <taxon>Aulographales</taxon>
        <taxon>Rhizodiscinaceae</taxon>
        <taxon>Rhizodiscina</taxon>
    </lineage>
</organism>
<protein>
    <submittedName>
        <fullName evidence="2">Alpha/beta-hydrolase</fullName>
    </submittedName>
</protein>
<dbReference type="AlphaFoldDB" id="A0A9P4IKE6"/>
<dbReference type="Gene3D" id="3.40.50.1820">
    <property type="entry name" value="alpha/beta hydrolase"/>
    <property type="match status" value="1"/>
</dbReference>
<sequence>MARGGDIQEHPEYPHVIWDLEPDQKGKLPVAKGRGGPFNIAYEVHGHGPIKIVWVMGLGSLKANWQRQTKDFGHTQADKYSCLIFDNRGMGDSDKPRIRYSTSEMARDAIELLDHVGWTESRSVHVVGISMGGMIGQELGLLIPDRIASLNLISTAPYIFNTVGYVENLRHRINLIIPKSIDQQLSNVKKNCYTLKWLAEPDECEYVKEPFPTNGDRFAAMEVMKRNHPEWFTRVGFLLQLIAAGWHHKTPEQLKELGDKIGRERILVVHGTIDGMISFPHGEKLLEYLGGEESGITKRFIEGQSHVMPIERRKEFNSWIEAMVEKTEKLNKA</sequence>
<evidence type="ECO:0000313" key="2">
    <source>
        <dbReference type="EMBL" id="KAF2101598.1"/>
    </source>
</evidence>
<dbReference type="Pfam" id="PF00561">
    <property type="entry name" value="Abhydrolase_1"/>
    <property type="match status" value="1"/>
</dbReference>
<dbReference type="EMBL" id="ML978123">
    <property type="protein sequence ID" value="KAF2101598.1"/>
    <property type="molecule type" value="Genomic_DNA"/>
</dbReference>